<dbReference type="InterPro" id="IPR006162">
    <property type="entry name" value="Ppantetheine_attach_site"/>
</dbReference>
<dbReference type="InterPro" id="IPR025110">
    <property type="entry name" value="AMP-bd_C"/>
</dbReference>
<keyword evidence="4" id="KW-0472">Membrane</keyword>
<organism evidence="6 7">
    <name type="scientific">Chitinophaga qingshengii</name>
    <dbReference type="NCBI Taxonomy" id="1569794"/>
    <lineage>
        <taxon>Bacteria</taxon>
        <taxon>Pseudomonadati</taxon>
        <taxon>Bacteroidota</taxon>
        <taxon>Chitinophagia</taxon>
        <taxon>Chitinophagales</taxon>
        <taxon>Chitinophagaceae</taxon>
        <taxon>Chitinophaga</taxon>
    </lineage>
</organism>
<keyword evidence="4" id="KW-0812">Transmembrane</keyword>
<dbReference type="Pfam" id="PF13193">
    <property type="entry name" value="AMP-binding_C"/>
    <property type="match status" value="1"/>
</dbReference>
<keyword evidence="7" id="KW-1185">Reference proteome</keyword>
<evidence type="ECO:0000313" key="7">
    <source>
        <dbReference type="Proteomes" id="UP000659124"/>
    </source>
</evidence>
<feature type="transmembrane region" description="Helical" evidence="4">
    <location>
        <begin position="70"/>
        <end position="91"/>
    </location>
</feature>
<dbReference type="InterPro" id="IPR009081">
    <property type="entry name" value="PP-bd_ACP"/>
</dbReference>
<sequence>MRPLTLPACLQHAIRNGETNIVFIKSSTEEDSLPYKILYEEALKCLGFLQQSGIHAGDELILQIEDNRSFLIFFWACLLGKIIAVPLSTGITDDHRNKLYKVWNTLSHPFLATDDKQLNQIEKYAQKEGLGGWKDELRARMINPETALAALQAGSELSCTLEDIAYIQFSSGSTGDPKGVVLTHRNLYYNTSDINSRSRVGSNDLALSWMPLTHDMGLICFHLACVMAGITHYIMPTPLFIRRPLLWLDKAAAHRVTQLYSPNFGYEYLMNALENHAAPAWDLSSVRIIFNGAEPISIHTCNRFLHKTNQYGMQPQVLHPGYGLAEASVAVALPDPGDPLVTYSLHRDHIAIGEEIQQLAFGDEHAVYFVENGYPIANCQVRVCDDSGNTLGEQRIGHLQIKGENVTAGYYRNPAATKELLTPDGWLKTGDLGFLCNGRLVITGRVKNLIIVNGQNYYPQDIERQLTDIPGLEAGKVAAAGTARISGTAKQEELLVFVLFKASPQAFLPLASTIRSRLAEKPGLLPDKVIPVNKIPKTTSGKVQYFQLVQQYLRGDFDGLLQEIARLQHEERKTYEGTPDLQTKIAAILSELTGTQVDMRASPLELGMNSLQMMMLVNRLQQSGIRLDLTELFSLSALSELASRATVSIPATKKAPGRELREYPLSHAQHRMWVLCEMQGMWSSFHLSAAAKISGAVNIAALEKTVAWMVNAHAALRTALRYNDGVPVQQVLDSDSICITHINARPEEMAGIAENEAGRAFDKGKPLFRTLIAHLGAEEYLLQFTFHHLIFDGWSFGIFMREFNSCYDLFSRGMEVKTPERFAYSDFVDSEQILLDNGAFEQSRQYWENEISEATPEPGLLRQFKYSGEDRHMGSCEIFTLPPELKTALEKFSLNESVTPFMTLFSLLSLLYYKLTGQQDMILGTEAAGRTSPEWEPVIGCFLNTLPIRIMLDSSATFRDLLSQVKRKLLDAYQHQQYPVDLALHASNRNINTQLFDVLMLYQNFEHTLDMHELGAMAAEPLVLPEHGSIVDLQLEFRATKDAIQLHIRYNTDYYDKIFVTQLFTRYCRILEQAMDAPEQQIANYSLLSAEEQHTVLHRFNPSLGPHPFEAITAIIEADKEKKADRIAIICDERSITYRDLQLSVDSVAASLQHICKCSPDCRIAVMMERSERMIIAILAILKAGAAYVPVETTYPAERVQFILEDSGVEWVITDTDIPPAGVVPVIDWDTLVHTGVDVPATPADIQEHHLAYVLYTSGTTGQPKGVMIEHGSLSDYVRTFTTFYSINKNDIVIQQSALAFDTHVEEIFPTLCSGATLVLLPGGGADISAMVETIQKERASVLSTTPLVIQALNARPAALGSLRLLISGGDELKAGYISHLLGKTVIYNSYGPTESTVCAAYQEIKSLQDTTLIGKPVGNRQIFLLDRDNRLLPPGLAGEICIAGAGLARGYQNLEKETAARFIYPGGAISGRIYKTGDIGRWDSDGRIMFLGRRDDQVKVRGFRIELPEIEKALSAHPGVKAIAARTWENGEEKQLAVYYVSSPQLPVEELQDFAVNRLPYYMVPAFFIPIDSMPQNVNGKIDRNRLPRPASAEWCGEEWPATPAEVEMAQIWSQVLGTEKIHLDTHFFRAGGNSIRAAQVTARLKERGWEPLRLGDFFLYPALRKLSLQLRKAKRGSMPVMVEKTAYPLTYAQRRLWYLHQLGRQRSALNLCWAYRISGSLQVDAFRQALEMLVHRHDSLRTIIKDTDGVPAMTICDSTTFTGWFEWIEIDREEAVNDLIQQERNRLFDLLTGPLLHITLVKDRKDEQFIFLMSIHHMIIDGWSMQVFIRDLKALYNACVEERAPVLPPVTLRFHDYAWHQSLLQEDAQMAAHRDFWRQTLQHPALPLTFPAIPEQEAGSIPSTNRHVVTFAPEWIKALEQLSEEENASLFMGLVTLLNALFYKYTGQEDILIGTDTANRQYPALENAMGYFLNELVIRCTFSSALTFRDLVQLVKANMLQAFAHQEYPYDKDTLAPGQTVSGRHLFDVLVLFQQFGRNEQMDALSGDVMMQPLDIPLKDIMLDLQLEFFQPGPEQLLLEVRYNTSVFSERLIKQLFHHFELFSSRLMKEPDRALCEQELLSGQEIAGWLEDRNNTGRNNGPFIPVSTLIAQQAAITPLAPAICCGTDQLTYAALNERANQLAYQLLQQGAAPGKRTGVLMSRSIWMPVTLLAILKAGNTYVPLDPEYPAERLQFISADSKIDCIITEPDICRLQGEWLQQQHCLLPGEATLQQPIHDPVIIIEKNLTAYIIYTSGSTGVPKGVMISHASLADYVRTFSDFFEVSHEDRVIQQSSISFDTLVEELFPVLVAGGTLYIAPAGGRDAEMLSAIIVRHQITILSTTPLVAGALNRMTTDVSSLRVLISGGDVLFPSQIDRLLSQVRIYNTYGPSESTVCATYHKVSGENDCTQLGKAIANREVYLLDKDMKLVADGVAGEICLGGNGLATGYVGLPEEEADRFVKNPYNNERLYKTGDLGYMLPTGAIQFVGRKDQQLKIRGYRIEPGEIENVCAKLHGIATVAVTAVDAWGATPALALYYSTYDKKPLEGLYEQLAAILPFYMLPSHIIHLLYFPLTATGKIDRRALPAPDSTAARAVVPFNNHTEIVLAKIWKEVLGTALVDRNNHFFLSGGNSVAATRLLNAVRKHFSRDVQLKDIFTKPVLHQFANVVQESPAISIDSVAILEEQDVYTASAAQRRMWILHQLDTGKTAYNISISNRLYQHIDTVSLEHALRIMIARHESLRTIFLEKEGRLLQQVLPASLTPFQLQVIAGSEEQLNTIAAAAAAKTFELNRWPLFAVTLVETGAQQATVMFTFHHIIADGASINILMDECWRIYQALRENMEPALPALDFQYKDYSAFQQQLLSGHKLDLQKKYWLTVFEKDIPVLEIPGKNNYPATRSFRGHTHTILLEKAIVEGLKAMCLQQESTLYISLLTTVVAFLYRYTGQHDLVIGIPVTGRTIDGAEKQVGLFVNTLALRIGVAADESFSTLFSSVHKAAINAYDNQDYPFDLLVDSLQLNRDISRSPLFDVMAVMLENGSTLTRAVDYAPIHANISKFDINFDFEEMQEGLAVRIQLNADIFSVEEGASLTGYYRELLQACVYDSNRRLAAICYLPEEEQLAQLAYNPVPVTLPDKSILQLFEEQVLRRPDETALIFQQDRLSFADFNTRVNQLAHYLKEEYHIAPGDLVGIMLPRSTQLIIAIWAVMKAGAVYVPIDPAYPRERKEWMAADSGIRLLLADPAFAEGQWPCPVSYPGSLDLHTFSANDLQWCPGQDSAAYVIYTSGTTGRPKGVMIGHDALKNLVMWLGGLIYENHITPLRCLLTASINFDASVQQLFAPLVFGHTLVVIDEQTRKNLPLYAGILRDEQIQVTDLTPSFLSTLLTELEQTPPPPLLYVLCGGEPLDAMLVRRFDSYFDAARLINVYGVTEATVDNTWEWAGADRSRKTIGKPLMNTRVYLLDNQLQMVPLGMPGQICLAGAGVGMHYLNTPELSNRKFVNTTIAGIEERIYLTGDAGKWLPDGTIEFIGRIDRQIKLRGYRIEPGEIEGAMLSHPDVQQAYVMQREDNLVAYYQGKNSLRPADLEALLKQHLPAHMIPVHWVPLTAFPVTHSGKINESALPLPVQSPVAEPHEAAGALLQQIAAIWKEVLNKPAIGIFDNFFLSGGHSLSAMLLASRLSKELDRDFRLQDIFVNQTIHEQAALARSQNSMKGSAPGVFEEQDHYPLSHAQYRLWVIDQKGGGIAYHMPSRYRLKGALNIAALEAAFSALLMRHEILRTNFKLINGEVRQFVNHNRPFRMIHPDQPDDMSVAMDLETDALIKAALLRVAPDEYLLRFVMHHIISDGWSAGIIEHDLISLYNYYAAPGNEALAPKNRQYKDFVLDQAIWLQTNDAREHARYWQEELHAMQSTSAIPYDYTPTEEEWTGSTLDFELDAVAANDIIDLAGRQGCTVHSCLITAVYLTLYSFTRSAELLINVPVAGRNKEDMHDQIGFYVNTLPLFFHLDEQQSCTALLSAVHRKIQTALCFQHYPPELSESYAPLTEDLLRHVLFVFNDTPARERSVSPVAITIEEERMTDTGTKYDLTIVCNKQANKITGYIKYRSSRYSTVRIERLKERLLLVCKDLAAGQWQTAAGIVGLTSTLSNGADMEIDIPLNL</sequence>
<evidence type="ECO:0000256" key="3">
    <source>
        <dbReference type="ARBA" id="ARBA00022553"/>
    </source>
</evidence>
<comment type="caution">
    <text evidence="6">The sequence shown here is derived from an EMBL/GenBank/DDBJ whole genome shotgun (WGS) entry which is preliminary data.</text>
</comment>
<dbReference type="InterPro" id="IPR023213">
    <property type="entry name" value="CAT-like_dom_sf"/>
</dbReference>
<dbReference type="Proteomes" id="UP000659124">
    <property type="component" value="Unassembled WGS sequence"/>
</dbReference>
<dbReference type="Gene3D" id="1.10.1200.10">
    <property type="entry name" value="ACP-like"/>
    <property type="match status" value="4"/>
</dbReference>
<dbReference type="InterPro" id="IPR042099">
    <property type="entry name" value="ANL_N_sf"/>
</dbReference>
<comment type="cofactor">
    <cofactor evidence="1">
        <name>pantetheine 4'-phosphate</name>
        <dbReference type="ChEBI" id="CHEBI:47942"/>
    </cofactor>
</comment>
<dbReference type="Gene3D" id="3.30.559.10">
    <property type="entry name" value="Chloramphenicol acetyltransferase-like domain"/>
    <property type="match status" value="4"/>
</dbReference>
<dbReference type="PROSITE" id="PS00455">
    <property type="entry name" value="AMP_BINDING"/>
    <property type="match status" value="4"/>
</dbReference>
<dbReference type="CDD" id="cd05930">
    <property type="entry name" value="A_NRPS"/>
    <property type="match status" value="3"/>
</dbReference>
<evidence type="ECO:0000256" key="4">
    <source>
        <dbReference type="SAM" id="Phobius"/>
    </source>
</evidence>
<dbReference type="InterPro" id="IPR020845">
    <property type="entry name" value="AMP-binding_CS"/>
</dbReference>
<dbReference type="PROSITE" id="PS00012">
    <property type="entry name" value="PHOSPHOPANTETHEINE"/>
    <property type="match status" value="4"/>
</dbReference>
<evidence type="ECO:0000256" key="1">
    <source>
        <dbReference type="ARBA" id="ARBA00001957"/>
    </source>
</evidence>
<dbReference type="InterPro" id="IPR036736">
    <property type="entry name" value="ACP-like_sf"/>
</dbReference>
<dbReference type="EMBL" id="JACVFC010000005">
    <property type="protein sequence ID" value="MBC9934524.1"/>
    <property type="molecule type" value="Genomic_DNA"/>
</dbReference>
<keyword evidence="4" id="KW-1133">Transmembrane helix</keyword>
<feature type="domain" description="Carrier" evidence="5">
    <location>
        <begin position="1601"/>
        <end position="1676"/>
    </location>
</feature>
<protein>
    <submittedName>
        <fullName evidence="6">Amino acid adenylation domain-containing protein</fullName>
    </submittedName>
</protein>
<dbReference type="Pfam" id="PF00668">
    <property type="entry name" value="Condensation"/>
    <property type="match status" value="4"/>
</dbReference>
<dbReference type="Gene3D" id="3.40.50.980">
    <property type="match status" value="4"/>
</dbReference>
<evidence type="ECO:0000256" key="2">
    <source>
        <dbReference type="ARBA" id="ARBA00022450"/>
    </source>
</evidence>
<dbReference type="InterPro" id="IPR010071">
    <property type="entry name" value="AA_adenyl_dom"/>
</dbReference>
<keyword evidence="3" id="KW-0597">Phosphoprotein</keyword>
<dbReference type="SUPFAM" id="SSF47336">
    <property type="entry name" value="ACP-like"/>
    <property type="match status" value="4"/>
</dbReference>
<keyword evidence="2" id="KW-0596">Phosphopantetheine</keyword>
<dbReference type="InterPro" id="IPR045851">
    <property type="entry name" value="AMP-bd_C_sf"/>
</dbReference>
<dbReference type="PANTHER" id="PTHR45527:SF1">
    <property type="entry name" value="FATTY ACID SYNTHASE"/>
    <property type="match status" value="1"/>
</dbReference>
<dbReference type="InterPro" id="IPR000873">
    <property type="entry name" value="AMP-dep_synth/lig_dom"/>
</dbReference>
<feature type="domain" description="Carrier" evidence="5">
    <location>
        <begin position="576"/>
        <end position="649"/>
    </location>
</feature>
<dbReference type="SUPFAM" id="SSF52777">
    <property type="entry name" value="CoA-dependent acyltransferases"/>
    <property type="match status" value="8"/>
</dbReference>
<feature type="domain" description="Carrier" evidence="5">
    <location>
        <begin position="3675"/>
        <end position="3750"/>
    </location>
</feature>
<gene>
    <name evidence="6" type="ORF">ICL07_29325</name>
</gene>
<dbReference type="RefSeq" id="WP_188091613.1">
    <property type="nucleotide sequence ID" value="NZ_JACVFC010000005.1"/>
</dbReference>
<dbReference type="SUPFAM" id="SSF56801">
    <property type="entry name" value="Acetyl-CoA synthetase-like"/>
    <property type="match status" value="4"/>
</dbReference>
<dbReference type="Gene3D" id="3.40.50.12780">
    <property type="entry name" value="N-terminal domain of ligase-like"/>
    <property type="match status" value="2"/>
</dbReference>
<dbReference type="PROSITE" id="PS50075">
    <property type="entry name" value="CARRIER"/>
    <property type="match status" value="4"/>
</dbReference>
<dbReference type="Pfam" id="PF00550">
    <property type="entry name" value="PP-binding"/>
    <property type="match status" value="4"/>
</dbReference>
<accession>A0ABR7TZ23</accession>
<dbReference type="PANTHER" id="PTHR45527">
    <property type="entry name" value="NONRIBOSOMAL PEPTIDE SYNTHETASE"/>
    <property type="match status" value="1"/>
</dbReference>
<dbReference type="Gene3D" id="3.30.559.30">
    <property type="entry name" value="Nonribosomal peptide synthetase, condensation domain"/>
    <property type="match status" value="4"/>
</dbReference>
<evidence type="ECO:0000259" key="5">
    <source>
        <dbReference type="PROSITE" id="PS50075"/>
    </source>
</evidence>
<dbReference type="Gene3D" id="3.30.300.30">
    <property type="match status" value="4"/>
</dbReference>
<proteinExistence type="predicted"/>
<dbReference type="Gene3D" id="2.30.38.10">
    <property type="entry name" value="Luciferase, Domain 3"/>
    <property type="match status" value="2"/>
</dbReference>
<evidence type="ECO:0000313" key="6">
    <source>
        <dbReference type="EMBL" id="MBC9934524.1"/>
    </source>
</evidence>
<dbReference type="CDD" id="cd19531">
    <property type="entry name" value="LCL_NRPS-like"/>
    <property type="match status" value="3"/>
</dbReference>
<dbReference type="NCBIfam" id="TIGR01733">
    <property type="entry name" value="AA-adenyl-dom"/>
    <property type="match status" value="3"/>
</dbReference>
<dbReference type="Pfam" id="PF00501">
    <property type="entry name" value="AMP-binding"/>
    <property type="match status" value="4"/>
</dbReference>
<feature type="domain" description="Carrier" evidence="5">
    <location>
        <begin position="2640"/>
        <end position="2715"/>
    </location>
</feature>
<dbReference type="InterPro" id="IPR001242">
    <property type="entry name" value="Condensation_dom"/>
</dbReference>
<name>A0ABR7TZ23_9BACT</name>
<reference evidence="6 7" key="1">
    <citation type="submission" date="2020-09" db="EMBL/GenBank/DDBJ databases">
        <title>Genome sequences of type strains of Chitinophaga qingshengii and Chitinophaga varians.</title>
        <authorList>
            <person name="Kittiwongwattana C."/>
        </authorList>
    </citation>
    <scope>NUCLEOTIDE SEQUENCE [LARGE SCALE GENOMIC DNA]</scope>
    <source>
        <strain evidence="6 7">JCM 30026</strain>
    </source>
</reference>
<dbReference type="NCBIfam" id="NF003417">
    <property type="entry name" value="PRK04813.1"/>
    <property type="match status" value="5"/>
</dbReference>
<feature type="transmembrane region" description="Helical" evidence="4">
    <location>
        <begin position="216"/>
        <end position="235"/>
    </location>
</feature>